<dbReference type="InterPro" id="IPR008928">
    <property type="entry name" value="6-hairpin_glycosidase_sf"/>
</dbReference>
<sequence length="716" mass="81419">MNPLNFTFSDLIAGYITKVDFPEEFDCQGMMTLQTSDERKYEVKVTEACYAEMVRNLGEPFLMAPSMQDILVEGRFIHAYGIFYPEASGVKFEAKHLVLFGRDATTLRFESQNWWVRQIQQLLNFYLESQFGLSKGNAIDFRNFRTDLSAEGTKLDNLQNLDTISRLIYGFATAYMMTGDERGLEAAVKGCHYMQEHFSFRNTSERTCFWYSEIALQPDGSVRKYLASTAGGNEGGNAIPCYEQIYALAGLTQTYRLTGDRDILRDIEATIAFLHRYFKDRGPQGGYYSHIDPVTLSPHAESLGINKERKNWNSIGDHAPAYLINLWLATGKPEYADFLEYCFDLICQYFPDYDYSPFMNEKFHGDWSHDLNWGIHKARCVVGHNLKVAWNLTRMQSLKAKDSYRDFAHKIADIIPGVGCDRLRGGWYDMMERTLKNGEEFYRLVWHDRKAWWQQEQGILAYYILAGVYGDKPEYLRYAREGAAFYNAWFLDYEEGGIYFNVLANGQPYALGTERDKGSHSMAGYHSFELCFLAATYTNLLNNQEPLDLYFSPQPGAFEDNLLRVAPDILPAGSVQLTEVWIDGQLYDNFDRDGLTVTLPIDREMREVRCRITPAGSDFDADVLAFEDGIATLALAGNLDKPGLQSLREQIEKLHGVKGLVLDLSNLQAIAVVGLTYLTVTKQRYGSDFAITLTNLQPAVLDAVTNSGLAEEFTLA</sequence>
<comment type="caution">
    <text evidence="2">The sequence shown here is derived from an EMBL/GenBank/DDBJ whole genome shotgun (WGS) entry which is preliminary data.</text>
</comment>
<dbReference type="InterPro" id="IPR012341">
    <property type="entry name" value="6hp_glycosidase-like_sf"/>
</dbReference>
<proteinExistence type="predicted"/>
<evidence type="ECO:0000313" key="2">
    <source>
        <dbReference type="EMBL" id="ERN42846.1"/>
    </source>
</evidence>
<accession>U5DME3</accession>
<dbReference type="OrthoDB" id="5141876at2"/>
<dbReference type="PROSITE" id="PS50801">
    <property type="entry name" value="STAS"/>
    <property type="match status" value="1"/>
</dbReference>
<dbReference type="InterPro" id="IPR036513">
    <property type="entry name" value="STAS_dom_sf"/>
</dbReference>
<dbReference type="PANTHER" id="PTHR15108">
    <property type="entry name" value="N-ACYLGLUCOSAMINE-2-EPIMERASE"/>
    <property type="match status" value="1"/>
</dbReference>
<dbReference type="Pfam" id="PF01740">
    <property type="entry name" value="STAS"/>
    <property type="match status" value="1"/>
</dbReference>
<keyword evidence="3" id="KW-1185">Reference proteome</keyword>
<dbReference type="eggNOG" id="COG1366">
    <property type="taxonomic scope" value="Bacteria"/>
</dbReference>
<evidence type="ECO:0000259" key="1">
    <source>
        <dbReference type="PROSITE" id="PS50801"/>
    </source>
</evidence>
<dbReference type="InParanoid" id="U5DME3"/>
<name>U5DME3_9CHRO</name>
<dbReference type="RefSeq" id="WP_022604317.1">
    <property type="nucleotide sequence ID" value="NZ_ASSJ01000006.1"/>
</dbReference>
<evidence type="ECO:0000313" key="3">
    <source>
        <dbReference type="Proteomes" id="UP000016960"/>
    </source>
</evidence>
<gene>
    <name evidence="2" type="ORF">KR51_00004650</name>
</gene>
<dbReference type="Proteomes" id="UP000016960">
    <property type="component" value="Unassembled WGS sequence"/>
</dbReference>
<dbReference type="STRING" id="582515.KR51_00004650"/>
<dbReference type="AlphaFoldDB" id="U5DME3"/>
<organism evidence="2 3">
    <name type="scientific">Rubidibacter lacunae KORDI 51-2</name>
    <dbReference type="NCBI Taxonomy" id="582515"/>
    <lineage>
        <taxon>Bacteria</taxon>
        <taxon>Bacillati</taxon>
        <taxon>Cyanobacteriota</taxon>
        <taxon>Cyanophyceae</taxon>
        <taxon>Oscillatoriophycideae</taxon>
        <taxon>Chroococcales</taxon>
        <taxon>Aphanothecaceae</taxon>
        <taxon>Rubidibacter</taxon>
    </lineage>
</organism>
<reference evidence="2 3" key="1">
    <citation type="submission" date="2013-05" db="EMBL/GenBank/DDBJ databases">
        <title>Draft genome sequence of Rubidibacter lacunae KORDI 51-2.</title>
        <authorList>
            <person name="Choi D.H."/>
            <person name="Noh J.H."/>
            <person name="Kwon K.-K."/>
            <person name="Lee J.-H."/>
            <person name="Ryu J.-Y."/>
        </authorList>
    </citation>
    <scope>NUCLEOTIDE SEQUENCE [LARGE SCALE GENOMIC DNA]</scope>
    <source>
        <strain evidence="2 3">KORDI 51-2</strain>
    </source>
</reference>
<dbReference type="Gene3D" id="1.50.10.10">
    <property type="match status" value="1"/>
</dbReference>
<dbReference type="SUPFAM" id="SSF52091">
    <property type="entry name" value="SpoIIaa-like"/>
    <property type="match status" value="1"/>
</dbReference>
<dbReference type="EMBL" id="ASSJ01000006">
    <property type="protein sequence ID" value="ERN42846.1"/>
    <property type="molecule type" value="Genomic_DNA"/>
</dbReference>
<dbReference type="PATRIC" id="fig|582515.4.peg.531"/>
<dbReference type="Gene3D" id="3.30.750.24">
    <property type="entry name" value="STAS domain"/>
    <property type="match status" value="1"/>
</dbReference>
<dbReference type="CDD" id="cd07043">
    <property type="entry name" value="STAS_anti-anti-sigma_factors"/>
    <property type="match status" value="1"/>
</dbReference>
<dbReference type="GO" id="GO:0005975">
    <property type="term" value="P:carbohydrate metabolic process"/>
    <property type="evidence" value="ECO:0007669"/>
    <property type="project" value="InterPro"/>
</dbReference>
<dbReference type="InterPro" id="IPR002645">
    <property type="entry name" value="STAS_dom"/>
</dbReference>
<protein>
    <submittedName>
        <fullName evidence="2">N-acyl-D-glucosamine 2-epimerase</fullName>
    </submittedName>
</protein>
<dbReference type="eggNOG" id="COG2942">
    <property type="taxonomic scope" value="Bacteria"/>
</dbReference>
<feature type="domain" description="STAS" evidence="1">
    <location>
        <begin position="628"/>
        <end position="716"/>
    </location>
</feature>
<dbReference type="SUPFAM" id="SSF48208">
    <property type="entry name" value="Six-hairpin glycosidases"/>
    <property type="match status" value="1"/>
</dbReference>